<dbReference type="GO" id="GO:0016740">
    <property type="term" value="F:transferase activity"/>
    <property type="evidence" value="ECO:0007669"/>
    <property type="project" value="UniProtKB-KW"/>
</dbReference>
<dbReference type="RefSeq" id="WP_060929643.1">
    <property type="nucleotide sequence ID" value="NZ_KQ955281.1"/>
</dbReference>
<evidence type="ECO:0000313" key="1">
    <source>
        <dbReference type="EMBL" id="KWZ77428.1"/>
    </source>
</evidence>
<accession>A0A133KCX4</accession>
<name>A0A133KCX4_9FIRM</name>
<dbReference type="Proteomes" id="UP000070383">
    <property type="component" value="Unassembled WGS sequence"/>
</dbReference>
<dbReference type="AlphaFoldDB" id="A0A133KCX4"/>
<dbReference type="OrthoDB" id="1693033at2"/>
<organism evidence="1 2">
    <name type="scientific">Anaerococcus tetradius</name>
    <dbReference type="NCBI Taxonomy" id="33036"/>
    <lineage>
        <taxon>Bacteria</taxon>
        <taxon>Bacillati</taxon>
        <taxon>Bacillota</taxon>
        <taxon>Tissierellia</taxon>
        <taxon>Tissierellales</taxon>
        <taxon>Peptoniphilaceae</taxon>
        <taxon>Anaerococcus</taxon>
    </lineage>
</organism>
<proteinExistence type="predicted"/>
<dbReference type="STRING" id="33036.HMPREF3200_01421"/>
<dbReference type="PATRIC" id="fig|33036.3.peg.1409"/>
<sequence length="109" mass="12792">MNLIELKKIAKQSSYRLKRDEYELTLLRDVGKGGVIVNKILIYLDKEKSLFINNIFCDEKDIQMIKAAVEFAETPIEDREEDRIIEITIDTKDKLLNDINRILNHVKDL</sequence>
<protein>
    <submittedName>
        <fullName evidence="1">Aspartyl/glutamyl-tRNA amidotransferase subunit C domain protein</fullName>
    </submittedName>
</protein>
<comment type="caution">
    <text evidence="1">The sequence shown here is derived from an EMBL/GenBank/DDBJ whole genome shotgun (WGS) entry which is preliminary data.</text>
</comment>
<keyword evidence="2" id="KW-1185">Reference proteome</keyword>
<reference evidence="2" key="1">
    <citation type="submission" date="2016-01" db="EMBL/GenBank/DDBJ databases">
        <authorList>
            <person name="Mitreva M."/>
            <person name="Pepin K.H."/>
            <person name="Mihindukulasuriya K.A."/>
            <person name="Fulton R."/>
            <person name="Fronick C."/>
            <person name="O'Laughlin M."/>
            <person name="Miner T."/>
            <person name="Herter B."/>
            <person name="Rosa B.A."/>
            <person name="Cordes M."/>
            <person name="Tomlinson C."/>
            <person name="Wollam A."/>
            <person name="Palsikar V.B."/>
            <person name="Mardis E.R."/>
            <person name="Wilson R.K."/>
        </authorList>
    </citation>
    <scope>NUCLEOTIDE SEQUENCE [LARGE SCALE GENOMIC DNA]</scope>
    <source>
        <strain evidence="2">MJR8151</strain>
    </source>
</reference>
<dbReference type="EMBL" id="LRPM01000049">
    <property type="protein sequence ID" value="KWZ77428.1"/>
    <property type="molecule type" value="Genomic_DNA"/>
</dbReference>
<gene>
    <name evidence="1" type="ORF">HMPREF3200_01421</name>
</gene>
<evidence type="ECO:0000313" key="2">
    <source>
        <dbReference type="Proteomes" id="UP000070383"/>
    </source>
</evidence>
<keyword evidence="1" id="KW-0808">Transferase</keyword>